<keyword evidence="4" id="KW-1185">Reference proteome</keyword>
<evidence type="ECO:0000313" key="4">
    <source>
        <dbReference type="Proteomes" id="UP000193498"/>
    </source>
</evidence>
<dbReference type="AlphaFoldDB" id="A0A1Y1XNN5"/>
<feature type="region of interest" description="Disordered" evidence="1">
    <location>
        <begin position="78"/>
        <end position="98"/>
    </location>
</feature>
<comment type="caution">
    <text evidence="3">The sequence shown here is derived from an EMBL/GenBank/DDBJ whole genome shotgun (WGS) entry which is preliminary data.</text>
</comment>
<proteinExistence type="predicted"/>
<name>A0A1Y1XNN5_9FUNG</name>
<accession>A0A1Y1XNN5</accession>
<dbReference type="InParanoid" id="A0A1Y1XNN5"/>
<dbReference type="Proteomes" id="UP000193498">
    <property type="component" value="Unassembled WGS sequence"/>
</dbReference>
<reference evidence="3 4" key="1">
    <citation type="submission" date="2016-07" db="EMBL/GenBank/DDBJ databases">
        <title>Pervasive Adenine N6-methylation of Active Genes in Fungi.</title>
        <authorList>
            <consortium name="DOE Joint Genome Institute"/>
            <person name="Mondo S.J."/>
            <person name="Dannebaum R.O."/>
            <person name="Kuo R.C."/>
            <person name="Labutti K."/>
            <person name="Haridas S."/>
            <person name="Kuo A."/>
            <person name="Salamov A."/>
            <person name="Ahrendt S.R."/>
            <person name="Lipzen A."/>
            <person name="Sullivan W."/>
            <person name="Andreopoulos W.B."/>
            <person name="Clum A."/>
            <person name="Lindquist E."/>
            <person name="Daum C."/>
            <person name="Ramamoorthy G.K."/>
            <person name="Gryganskyi A."/>
            <person name="Culley D."/>
            <person name="Magnuson J.K."/>
            <person name="James T.Y."/>
            <person name="O'Malley M.A."/>
            <person name="Stajich J.E."/>
            <person name="Spatafora J.W."/>
            <person name="Visel A."/>
            <person name="Grigoriev I.V."/>
        </authorList>
    </citation>
    <scope>NUCLEOTIDE SEQUENCE [LARGE SCALE GENOMIC DNA]</scope>
    <source>
        <strain evidence="3 4">CBS 931.73</strain>
    </source>
</reference>
<evidence type="ECO:0000256" key="2">
    <source>
        <dbReference type="SAM" id="SignalP"/>
    </source>
</evidence>
<evidence type="ECO:0000313" key="3">
    <source>
        <dbReference type="EMBL" id="ORX87343.1"/>
    </source>
</evidence>
<organism evidence="3 4">
    <name type="scientific">Basidiobolus meristosporus CBS 931.73</name>
    <dbReference type="NCBI Taxonomy" id="1314790"/>
    <lineage>
        <taxon>Eukaryota</taxon>
        <taxon>Fungi</taxon>
        <taxon>Fungi incertae sedis</taxon>
        <taxon>Zoopagomycota</taxon>
        <taxon>Entomophthoromycotina</taxon>
        <taxon>Basidiobolomycetes</taxon>
        <taxon>Basidiobolales</taxon>
        <taxon>Basidiobolaceae</taxon>
        <taxon>Basidiobolus</taxon>
    </lineage>
</organism>
<feature type="signal peptide" evidence="2">
    <location>
        <begin position="1"/>
        <end position="24"/>
    </location>
</feature>
<gene>
    <name evidence="3" type="ORF">K493DRAFT_411195</name>
</gene>
<evidence type="ECO:0000256" key="1">
    <source>
        <dbReference type="SAM" id="MobiDB-lite"/>
    </source>
</evidence>
<sequence length="177" mass="19634">MLLRKPLRISIGFLCWSLCSLAMSAKEVKMAFSCTDSCTSRASLDCVNKCFSMFPKKWKDIKYKGVLSANINLSAKATTTKAQPSPTEAIPHNTPLSRYNSKLSQHNTPLSRYNSKLSQLVQDKSLPTYPPVGSDRFESIKPNVKATPTNRVALATIREARKITQPTGDPTKKYSTC</sequence>
<keyword evidence="2" id="KW-0732">Signal</keyword>
<protein>
    <recommendedName>
        <fullName evidence="5">Secreted protein</fullName>
    </recommendedName>
</protein>
<feature type="chain" id="PRO_5012146677" description="Secreted protein" evidence="2">
    <location>
        <begin position="25"/>
        <end position="177"/>
    </location>
</feature>
<dbReference type="EMBL" id="MCFE01000555">
    <property type="protein sequence ID" value="ORX87343.1"/>
    <property type="molecule type" value="Genomic_DNA"/>
</dbReference>
<evidence type="ECO:0008006" key="5">
    <source>
        <dbReference type="Google" id="ProtNLM"/>
    </source>
</evidence>